<dbReference type="EMBL" id="CP097508">
    <property type="protein sequence ID" value="URE10753.1"/>
    <property type="molecule type" value="Genomic_DNA"/>
</dbReference>
<organism evidence="1 2">
    <name type="scientific">Musa troglodytarum</name>
    <name type="common">fe'i banana</name>
    <dbReference type="NCBI Taxonomy" id="320322"/>
    <lineage>
        <taxon>Eukaryota</taxon>
        <taxon>Viridiplantae</taxon>
        <taxon>Streptophyta</taxon>
        <taxon>Embryophyta</taxon>
        <taxon>Tracheophyta</taxon>
        <taxon>Spermatophyta</taxon>
        <taxon>Magnoliopsida</taxon>
        <taxon>Liliopsida</taxon>
        <taxon>Zingiberales</taxon>
        <taxon>Musaceae</taxon>
        <taxon>Musa</taxon>
    </lineage>
</organism>
<accession>A0A9E7GCR1</accession>
<keyword evidence="2" id="KW-1185">Reference proteome</keyword>
<protein>
    <submittedName>
        <fullName evidence="1">Uncharacterized protein</fullName>
    </submittedName>
</protein>
<gene>
    <name evidence="1" type="ORF">MUK42_23080</name>
</gene>
<sequence>MNDCILDQNSLFCSSLYATHMLEAVKRTKIKEVILHFAPHTEELQRQKTETNKMCVTRTRCRAVLEG</sequence>
<dbReference type="Proteomes" id="UP001055439">
    <property type="component" value="Chromosome 6"/>
</dbReference>
<proteinExistence type="predicted"/>
<name>A0A9E7GCR1_9LILI</name>
<reference evidence="1" key="1">
    <citation type="submission" date="2022-05" db="EMBL/GenBank/DDBJ databases">
        <title>The Musa troglodytarum L. genome provides insights into the mechanism of non-climacteric behaviour and enrichment of carotenoids.</title>
        <authorList>
            <person name="Wang J."/>
        </authorList>
    </citation>
    <scope>NUCLEOTIDE SEQUENCE</scope>
    <source>
        <tissue evidence="1">Leaf</tissue>
    </source>
</reference>
<evidence type="ECO:0000313" key="1">
    <source>
        <dbReference type="EMBL" id="URE10753.1"/>
    </source>
</evidence>
<dbReference type="AlphaFoldDB" id="A0A9E7GCR1"/>
<evidence type="ECO:0000313" key="2">
    <source>
        <dbReference type="Proteomes" id="UP001055439"/>
    </source>
</evidence>